<dbReference type="AlphaFoldDB" id="A0A5C4RVP5"/>
<organism evidence="3 4">
    <name type="scientific">Arenimonas terrae</name>
    <dbReference type="NCBI Taxonomy" id="2546226"/>
    <lineage>
        <taxon>Bacteria</taxon>
        <taxon>Pseudomonadati</taxon>
        <taxon>Pseudomonadota</taxon>
        <taxon>Gammaproteobacteria</taxon>
        <taxon>Lysobacterales</taxon>
        <taxon>Lysobacteraceae</taxon>
        <taxon>Arenimonas</taxon>
    </lineage>
</organism>
<evidence type="ECO:0000313" key="3">
    <source>
        <dbReference type="EMBL" id="TNJ35025.1"/>
    </source>
</evidence>
<dbReference type="PANTHER" id="PTHR43669">
    <property type="entry name" value="5-KETO-D-GLUCONATE 5-REDUCTASE"/>
    <property type="match status" value="1"/>
</dbReference>
<sequence>MTTVPIYPDNGPYRPANGTIQKPVLVLGAEGEVGQAMVTTLLETGYPVIAVARERRELEALTRPAGNGPELVRVPGSTDTETAGAALANAVRLLRRPPGAVVAMVGGSFTPGRLLDHPADRLREKFDEDLFPHLIAARHLLPLLGESGARGTYLLIGGPAAEAPWAGYGHLSVSSAALRMLARALREETLGGPVRVQQLAVCAPLRTTENRQHACPDWPAPDELGRRVVDLLAQSGHEPVVRFDRRRRT</sequence>
<evidence type="ECO:0000256" key="2">
    <source>
        <dbReference type="ARBA" id="ARBA00023002"/>
    </source>
</evidence>
<dbReference type="CDD" id="cd05233">
    <property type="entry name" value="SDR_c"/>
    <property type="match status" value="1"/>
</dbReference>
<keyword evidence="2" id="KW-0560">Oxidoreductase</keyword>
<evidence type="ECO:0000256" key="1">
    <source>
        <dbReference type="ARBA" id="ARBA00006484"/>
    </source>
</evidence>
<evidence type="ECO:0000313" key="4">
    <source>
        <dbReference type="Proteomes" id="UP000305760"/>
    </source>
</evidence>
<dbReference type="Pfam" id="PF00106">
    <property type="entry name" value="adh_short"/>
    <property type="match status" value="1"/>
</dbReference>
<dbReference type="Proteomes" id="UP000305760">
    <property type="component" value="Unassembled WGS sequence"/>
</dbReference>
<accession>A0A5C4RVP5</accession>
<dbReference type="InterPro" id="IPR036291">
    <property type="entry name" value="NAD(P)-bd_dom_sf"/>
</dbReference>
<dbReference type="SUPFAM" id="SSF51735">
    <property type="entry name" value="NAD(P)-binding Rossmann-fold domains"/>
    <property type="match status" value="1"/>
</dbReference>
<dbReference type="EMBL" id="SMDR01000001">
    <property type="protein sequence ID" value="TNJ35025.1"/>
    <property type="molecule type" value="Genomic_DNA"/>
</dbReference>
<protein>
    <submittedName>
        <fullName evidence="3">SDR family oxidoreductase</fullName>
    </submittedName>
</protein>
<comment type="similarity">
    <text evidence="1">Belongs to the short-chain dehydrogenases/reductases (SDR) family.</text>
</comment>
<keyword evidence="4" id="KW-1185">Reference proteome</keyword>
<reference evidence="3 4" key="1">
    <citation type="submission" date="2019-03" db="EMBL/GenBank/DDBJ databases">
        <title>Arenimonas daejeonensis sp. nov., isolated from compost.</title>
        <authorList>
            <person name="Jeon C.O."/>
        </authorList>
    </citation>
    <scope>NUCLEOTIDE SEQUENCE [LARGE SCALE GENOMIC DNA]</scope>
    <source>
        <strain evidence="3 4">R29</strain>
    </source>
</reference>
<gene>
    <name evidence="3" type="ORF">E1B00_04410</name>
</gene>
<dbReference type="Gene3D" id="3.40.50.720">
    <property type="entry name" value="NAD(P)-binding Rossmann-like Domain"/>
    <property type="match status" value="1"/>
</dbReference>
<proteinExistence type="inferred from homology"/>
<dbReference type="PANTHER" id="PTHR43669:SF12">
    <property type="entry name" value="BLR5618 PROTEIN"/>
    <property type="match status" value="1"/>
</dbReference>
<name>A0A5C4RVP5_9GAMM</name>
<comment type="caution">
    <text evidence="3">The sequence shown here is derived from an EMBL/GenBank/DDBJ whole genome shotgun (WGS) entry which is preliminary data.</text>
</comment>
<dbReference type="OrthoDB" id="6028059at2"/>
<dbReference type="InterPro" id="IPR002347">
    <property type="entry name" value="SDR_fam"/>
</dbReference>
<dbReference type="GO" id="GO:0016491">
    <property type="term" value="F:oxidoreductase activity"/>
    <property type="evidence" value="ECO:0007669"/>
    <property type="project" value="UniProtKB-KW"/>
</dbReference>